<reference evidence="8" key="2">
    <citation type="submission" date="2022-03" db="EMBL/GenBank/DDBJ databases">
        <title>Draft title - Genomic analysis of global carrot germplasm unveils the trajectory of domestication and the origin of high carotenoid orange carrot.</title>
        <authorList>
            <person name="Iorizzo M."/>
            <person name="Ellison S."/>
            <person name="Senalik D."/>
            <person name="Macko-Podgorni A."/>
            <person name="Grzebelus D."/>
            <person name="Bostan H."/>
            <person name="Rolling W."/>
            <person name="Curaba J."/>
            <person name="Simon P."/>
        </authorList>
    </citation>
    <scope>NUCLEOTIDE SEQUENCE</scope>
    <source>
        <tissue evidence="8">Leaf</tissue>
    </source>
</reference>
<dbReference type="Proteomes" id="UP000077755">
    <property type="component" value="Chromosome 1"/>
</dbReference>
<sequence>MCIAEQNLDPSLHNLEHTFMLYQSMILVLELSKRIKQLEVDGRSWYLFYNVPNGYIYNLEDMLKHIKVIEKEAIVFPMNSSNVITARIFQKDGMEICYKRRIRSAKYLGDEHWFFKPDLRTDYEDDSEDSSESAGGNAGDDEDMEEMICSSPSQSRACLLIRKHMFIPIAIHPPNRAWNKGDEVELRTEKGSWRLGMVLHGNRARLSAGWNKFARENEYKVDDVLSWQLMEENDTDVFVVTKVAPV</sequence>
<dbReference type="GO" id="GO:0005634">
    <property type="term" value="C:nucleus"/>
    <property type="evidence" value="ECO:0007669"/>
    <property type="project" value="UniProtKB-SubCell"/>
</dbReference>
<dbReference type="Gene3D" id="2.40.330.10">
    <property type="entry name" value="DNA-binding pseudobarrel domain"/>
    <property type="match status" value="1"/>
</dbReference>
<organism evidence="8 9">
    <name type="scientific">Daucus carota subsp. sativus</name>
    <name type="common">Carrot</name>
    <dbReference type="NCBI Taxonomy" id="79200"/>
    <lineage>
        <taxon>Eukaryota</taxon>
        <taxon>Viridiplantae</taxon>
        <taxon>Streptophyta</taxon>
        <taxon>Embryophyta</taxon>
        <taxon>Tracheophyta</taxon>
        <taxon>Spermatophyta</taxon>
        <taxon>Magnoliopsida</taxon>
        <taxon>eudicotyledons</taxon>
        <taxon>Gunneridae</taxon>
        <taxon>Pentapetalae</taxon>
        <taxon>asterids</taxon>
        <taxon>campanulids</taxon>
        <taxon>Apiales</taxon>
        <taxon>Apiaceae</taxon>
        <taxon>Apioideae</taxon>
        <taxon>Scandiceae</taxon>
        <taxon>Daucinae</taxon>
        <taxon>Daucus</taxon>
        <taxon>Daucus sect. Daucus</taxon>
    </lineage>
</organism>
<evidence type="ECO:0000256" key="3">
    <source>
        <dbReference type="ARBA" id="ARBA00023125"/>
    </source>
</evidence>
<dbReference type="PROSITE" id="PS50863">
    <property type="entry name" value="B3"/>
    <property type="match status" value="1"/>
</dbReference>
<keyword evidence="4" id="KW-0804">Transcription</keyword>
<keyword evidence="9" id="KW-1185">Reference proteome</keyword>
<evidence type="ECO:0000256" key="6">
    <source>
        <dbReference type="SAM" id="MobiDB-lite"/>
    </source>
</evidence>
<evidence type="ECO:0000256" key="1">
    <source>
        <dbReference type="ARBA" id="ARBA00004123"/>
    </source>
</evidence>
<dbReference type="InterPro" id="IPR015300">
    <property type="entry name" value="DNA-bd_pseudobarrel_sf"/>
</dbReference>
<feature type="region of interest" description="Disordered" evidence="6">
    <location>
        <begin position="123"/>
        <end position="147"/>
    </location>
</feature>
<evidence type="ECO:0000256" key="5">
    <source>
        <dbReference type="ARBA" id="ARBA00023242"/>
    </source>
</evidence>
<proteinExistence type="predicted"/>
<dbReference type="EMBL" id="CP093343">
    <property type="protein sequence ID" value="WOG82287.1"/>
    <property type="molecule type" value="Genomic_DNA"/>
</dbReference>
<feature type="domain" description="TF-B3" evidence="7">
    <location>
        <begin position="192"/>
        <end position="243"/>
    </location>
</feature>
<reference evidence="8" key="1">
    <citation type="journal article" date="2016" name="Nat. Genet.">
        <title>A high-quality carrot genome assembly provides new insights into carotenoid accumulation and asterid genome evolution.</title>
        <authorList>
            <person name="Iorizzo M."/>
            <person name="Ellison S."/>
            <person name="Senalik D."/>
            <person name="Zeng P."/>
            <person name="Satapoomin P."/>
            <person name="Huang J."/>
            <person name="Bowman M."/>
            <person name="Iovene M."/>
            <person name="Sanseverino W."/>
            <person name="Cavagnaro P."/>
            <person name="Yildiz M."/>
            <person name="Macko-Podgorni A."/>
            <person name="Moranska E."/>
            <person name="Grzebelus E."/>
            <person name="Grzebelus D."/>
            <person name="Ashrafi H."/>
            <person name="Zheng Z."/>
            <person name="Cheng S."/>
            <person name="Spooner D."/>
            <person name="Van Deynze A."/>
            <person name="Simon P."/>
        </authorList>
    </citation>
    <scope>NUCLEOTIDE SEQUENCE</scope>
    <source>
        <tissue evidence="8">Leaf</tissue>
    </source>
</reference>
<dbReference type="InterPro" id="IPR003340">
    <property type="entry name" value="B3_DNA-bd"/>
</dbReference>
<keyword evidence="3" id="KW-0238">DNA-binding</keyword>
<comment type="subcellular location">
    <subcellularLocation>
        <location evidence="1">Nucleus</location>
    </subcellularLocation>
</comment>
<evidence type="ECO:0000313" key="8">
    <source>
        <dbReference type="EMBL" id="WOG82287.1"/>
    </source>
</evidence>
<gene>
    <name evidence="8" type="ORF">DCAR_0101450</name>
</gene>
<name>A0AAF0W3D5_DAUCS</name>
<protein>
    <recommendedName>
        <fullName evidence="7">TF-B3 domain-containing protein</fullName>
    </recommendedName>
</protein>
<evidence type="ECO:0000256" key="4">
    <source>
        <dbReference type="ARBA" id="ARBA00023163"/>
    </source>
</evidence>
<keyword evidence="5" id="KW-0539">Nucleus</keyword>
<dbReference type="GO" id="GO:0003677">
    <property type="term" value="F:DNA binding"/>
    <property type="evidence" value="ECO:0007669"/>
    <property type="project" value="UniProtKB-KW"/>
</dbReference>
<keyword evidence="2" id="KW-0805">Transcription regulation</keyword>
<evidence type="ECO:0000259" key="7">
    <source>
        <dbReference type="PROSITE" id="PS50863"/>
    </source>
</evidence>
<evidence type="ECO:0000256" key="2">
    <source>
        <dbReference type="ARBA" id="ARBA00023015"/>
    </source>
</evidence>
<dbReference type="SUPFAM" id="SSF101936">
    <property type="entry name" value="DNA-binding pseudobarrel domain"/>
    <property type="match status" value="1"/>
</dbReference>
<accession>A0AAF0W3D5</accession>
<dbReference type="AlphaFoldDB" id="A0AAF0W3D5"/>
<evidence type="ECO:0000313" key="9">
    <source>
        <dbReference type="Proteomes" id="UP000077755"/>
    </source>
</evidence>